<feature type="transmembrane region" description="Helical" evidence="1">
    <location>
        <begin position="70"/>
        <end position="91"/>
    </location>
</feature>
<reference evidence="2" key="1">
    <citation type="submission" date="2022-06" db="EMBL/GenBank/DDBJ databases">
        <title>Aeoliella straminimaris, a novel planctomycete from sediments.</title>
        <authorList>
            <person name="Vitorino I.R."/>
            <person name="Lage O.M."/>
        </authorList>
    </citation>
    <scope>NUCLEOTIDE SEQUENCE</scope>
    <source>
        <strain evidence="2">ICT_H6.2</strain>
    </source>
</reference>
<evidence type="ECO:0000256" key="1">
    <source>
        <dbReference type="SAM" id="Phobius"/>
    </source>
</evidence>
<sequence length="186" mass="20298">MIKLLVVSVAATAVAAGWWQALLSVGGLFRREELRHSKASFRAQLIDYMAIFAVVSPALLLIKATGNIDYIAASSLWCMSLPVLLVFLAMWWHGVRMLTALEISNAERRALFLAVLLPIIMASCPIGTVLLLLFVASLYSPDMPLMLWLAIWLVVAAIGCFLTWGIRFVQSGAKLPPEPLAAESDG</sequence>
<comment type="caution">
    <text evidence="2">The sequence shown here is derived from an EMBL/GenBank/DDBJ whole genome shotgun (WGS) entry which is preliminary data.</text>
</comment>
<protein>
    <submittedName>
        <fullName evidence="2">Uncharacterized protein</fullName>
    </submittedName>
</protein>
<keyword evidence="1" id="KW-0472">Membrane</keyword>
<keyword evidence="1" id="KW-0812">Transmembrane</keyword>
<dbReference type="AlphaFoldDB" id="A0A9X2FFZ8"/>
<dbReference type="Proteomes" id="UP001155241">
    <property type="component" value="Unassembled WGS sequence"/>
</dbReference>
<proteinExistence type="predicted"/>
<keyword evidence="1" id="KW-1133">Transmembrane helix</keyword>
<accession>A0A9X2FFZ8</accession>
<organism evidence="2 3">
    <name type="scientific">Aeoliella straminimaris</name>
    <dbReference type="NCBI Taxonomy" id="2954799"/>
    <lineage>
        <taxon>Bacteria</taxon>
        <taxon>Pseudomonadati</taxon>
        <taxon>Planctomycetota</taxon>
        <taxon>Planctomycetia</taxon>
        <taxon>Pirellulales</taxon>
        <taxon>Lacipirellulaceae</taxon>
        <taxon>Aeoliella</taxon>
    </lineage>
</organism>
<feature type="transmembrane region" description="Helical" evidence="1">
    <location>
        <begin position="111"/>
        <end position="139"/>
    </location>
</feature>
<feature type="transmembrane region" description="Helical" evidence="1">
    <location>
        <begin position="6"/>
        <end position="25"/>
    </location>
</feature>
<evidence type="ECO:0000313" key="3">
    <source>
        <dbReference type="Proteomes" id="UP001155241"/>
    </source>
</evidence>
<dbReference type="EMBL" id="JAMXLR010000024">
    <property type="protein sequence ID" value="MCO6043501.1"/>
    <property type="molecule type" value="Genomic_DNA"/>
</dbReference>
<feature type="transmembrane region" description="Helical" evidence="1">
    <location>
        <begin position="145"/>
        <end position="166"/>
    </location>
</feature>
<gene>
    <name evidence="2" type="ORF">NG895_06240</name>
</gene>
<evidence type="ECO:0000313" key="2">
    <source>
        <dbReference type="EMBL" id="MCO6043501.1"/>
    </source>
</evidence>
<feature type="transmembrane region" description="Helical" evidence="1">
    <location>
        <begin position="45"/>
        <end position="64"/>
    </location>
</feature>
<dbReference type="RefSeq" id="WP_252851607.1">
    <property type="nucleotide sequence ID" value="NZ_JAMXLR010000024.1"/>
</dbReference>
<name>A0A9X2FFZ8_9BACT</name>
<keyword evidence="3" id="KW-1185">Reference proteome</keyword>